<evidence type="ECO:0000256" key="1">
    <source>
        <dbReference type="SAM" id="MobiDB-lite"/>
    </source>
</evidence>
<accession>A0A9Q3F9G9</accession>
<gene>
    <name evidence="2" type="ORF">O181_072880</name>
</gene>
<dbReference type="AlphaFoldDB" id="A0A9Q3F9G9"/>
<reference evidence="2" key="1">
    <citation type="submission" date="2021-03" db="EMBL/GenBank/DDBJ databases">
        <title>Draft genome sequence of rust myrtle Austropuccinia psidii MF-1, a brazilian biotype.</title>
        <authorList>
            <person name="Quecine M.C."/>
            <person name="Pachon D.M.R."/>
            <person name="Bonatelli M.L."/>
            <person name="Correr F.H."/>
            <person name="Franceschini L.M."/>
            <person name="Leite T.F."/>
            <person name="Margarido G.R.A."/>
            <person name="Almeida C.A."/>
            <person name="Ferrarezi J.A."/>
            <person name="Labate C.A."/>
        </authorList>
    </citation>
    <scope>NUCLEOTIDE SEQUENCE</scope>
    <source>
        <strain evidence="2">MF-1</strain>
    </source>
</reference>
<name>A0A9Q3F9G9_9BASI</name>
<protein>
    <submittedName>
        <fullName evidence="2">Uncharacterized protein</fullName>
    </submittedName>
</protein>
<feature type="region of interest" description="Disordered" evidence="1">
    <location>
        <begin position="1"/>
        <end position="36"/>
    </location>
</feature>
<organism evidence="2 3">
    <name type="scientific">Austropuccinia psidii MF-1</name>
    <dbReference type="NCBI Taxonomy" id="1389203"/>
    <lineage>
        <taxon>Eukaryota</taxon>
        <taxon>Fungi</taxon>
        <taxon>Dikarya</taxon>
        <taxon>Basidiomycota</taxon>
        <taxon>Pucciniomycotina</taxon>
        <taxon>Pucciniomycetes</taxon>
        <taxon>Pucciniales</taxon>
        <taxon>Sphaerophragmiaceae</taxon>
        <taxon>Austropuccinia</taxon>
    </lineage>
</organism>
<evidence type="ECO:0000313" key="3">
    <source>
        <dbReference type="Proteomes" id="UP000765509"/>
    </source>
</evidence>
<keyword evidence="3" id="KW-1185">Reference proteome</keyword>
<dbReference type="Proteomes" id="UP000765509">
    <property type="component" value="Unassembled WGS sequence"/>
</dbReference>
<comment type="caution">
    <text evidence="2">The sequence shown here is derived from an EMBL/GenBank/DDBJ whole genome shotgun (WGS) entry which is preliminary data.</text>
</comment>
<evidence type="ECO:0000313" key="2">
    <source>
        <dbReference type="EMBL" id="MBW0533165.1"/>
    </source>
</evidence>
<proteinExistence type="predicted"/>
<dbReference type="EMBL" id="AVOT02038307">
    <property type="protein sequence ID" value="MBW0533165.1"/>
    <property type="molecule type" value="Genomic_DNA"/>
</dbReference>
<feature type="compositionally biased region" description="Basic and acidic residues" evidence="1">
    <location>
        <begin position="1"/>
        <end position="30"/>
    </location>
</feature>
<sequence>MSPVHLRELGSPRVQPGDRPRLSRTEEKIHISAQQRPQTRVLVINGSISSSQPIPDIPAPMEHRKAEIKAIIPLGRD</sequence>